<sequence>MLDSRLIAFLTVTRFGSFTKAADHLGLSKARVSQQLTSLEQQLGVTLLHRSTRRLILTDAGKAYHQESARAATILEQAKQRLDDDQANIAGTVRINSVGGIFAERSLTPALCEFIKQYPSVELELDFSSNRVDLLAENYDLVFRMGKLEDSNLIARQLLTVRNHIVASPTYFNRCGKPDKPDQLIDYQCLCGSVKKWRFEHCNSTESIDVTVNGAISSANGHVLRAAALEGLGIVRLNHWYLDDDLAQGKLQPVFDDWLVPSQPLSLVYRQVKYQTQRVRLLADFLVAYFDKQ</sequence>
<dbReference type="SUPFAM" id="SSF46785">
    <property type="entry name" value="Winged helix' DNA-binding domain"/>
    <property type="match status" value="1"/>
</dbReference>
<dbReference type="InterPro" id="IPR036388">
    <property type="entry name" value="WH-like_DNA-bd_sf"/>
</dbReference>
<dbReference type="FunFam" id="1.10.10.10:FF:000001">
    <property type="entry name" value="LysR family transcriptional regulator"/>
    <property type="match status" value="1"/>
</dbReference>
<evidence type="ECO:0000256" key="4">
    <source>
        <dbReference type="ARBA" id="ARBA00023163"/>
    </source>
</evidence>
<feature type="domain" description="HTH lysR-type" evidence="5">
    <location>
        <begin position="1"/>
        <end position="58"/>
    </location>
</feature>
<organism evidence="6 7">
    <name type="scientific">Neiella marina</name>
    <dbReference type="NCBI Taxonomy" id="508461"/>
    <lineage>
        <taxon>Bacteria</taxon>
        <taxon>Pseudomonadati</taxon>
        <taxon>Pseudomonadota</taxon>
        <taxon>Gammaproteobacteria</taxon>
        <taxon>Alteromonadales</taxon>
        <taxon>Echinimonadaceae</taxon>
        <taxon>Neiella</taxon>
    </lineage>
</organism>
<dbReference type="PANTHER" id="PTHR30537">
    <property type="entry name" value="HTH-TYPE TRANSCRIPTIONAL REGULATOR"/>
    <property type="match status" value="1"/>
</dbReference>
<dbReference type="Gene3D" id="3.40.190.290">
    <property type="match status" value="1"/>
</dbReference>
<dbReference type="GO" id="GO:0006351">
    <property type="term" value="P:DNA-templated transcription"/>
    <property type="evidence" value="ECO:0007669"/>
    <property type="project" value="TreeGrafter"/>
</dbReference>
<dbReference type="GO" id="GO:0003700">
    <property type="term" value="F:DNA-binding transcription factor activity"/>
    <property type="evidence" value="ECO:0007669"/>
    <property type="project" value="InterPro"/>
</dbReference>
<dbReference type="Gene3D" id="1.10.10.10">
    <property type="entry name" value="Winged helix-like DNA-binding domain superfamily/Winged helix DNA-binding domain"/>
    <property type="match status" value="1"/>
</dbReference>
<evidence type="ECO:0000256" key="1">
    <source>
        <dbReference type="ARBA" id="ARBA00009437"/>
    </source>
</evidence>
<proteinExistence type="inferred from homology"/>
<dbReference type="Pfam" id="PF00126">
    <property type="entry name" value="HTH_1"/>
    <property type="match status" value="1"/>
</dbReference>
<dbReference type="CDD" id="cd08422">
    <property type="entry name" value="PBP2_CrgA_like"/>
    <property type="match status" value="1"/>
</dbReference>
<keyword evidence="7" id="KW-1185">Reference proteome</keyword>
<protein>
    <submittedName>
        <fullName evidence="6">LysR family transcriptional regulator</fullName>
    </submittedName>
</protein>
<evidence type="ECO:0000256" key="2">
    <source>
        <dbReference type="ARBA" id="ARBA00023015"/>
    </source>
</evidence>
<dbReference type="EMBL" id="BMDX01000007">
    <property type="protein sequence ID" value="GGA76778.1"/>
    <property type="molecule type" value="Genomic_DNA"/>
</dbReference>
<evidence type="ECO:0000313" key="6">
    <source>
        <dbReference type="EMBL" id="GGA76778.1"/>
    </source>
</evidence>
<dbReference type="Pfam" id="PF03466">
    <property type="entry name" value="LysR_substrate"/>
    <property type="match status" value="1"/>
</dbReference>
<keyword evidence="4" id="KW-0804">Transcription</keyword>
<keyword evidence="2" id="KW-0805">Transcription regulation</keyword>
<comment type="caution">
    <text evidence="6">The sequence shown here is derived from an EMBL/GenBank/DDBJ whole genome shotgun (WGS) entry which is preliminary data.</text>
</comment>
<dbReference type="InterPro" id="IPR058163">
    <property type="entry name" value="LysR-type_TF_proteobact-type"/>
</dbReference>
<dbReference type="InterPro" id="IPR036390">
    <property type="entry name" value="WH_DNA-bd_sf"/>
</dbReference>
<comment type="similarity">
    <text evidence="1">Belongs to the LysR transcriptional regulatory family.</text>
</comment>
<dbReference type="OrthoDB" id="9786526at2"/>
<accession>A0A8J2U517</accession>
<dbReference type="InterPro" id="IPR000847">
    <property type="entry name" value="LysR_HTH_N"/>
</dbReference>
<evidence type="ECO:0000259" key="5">
    <source>
        <dbReference type="PROSITE" id="PS50931"/>
    </source>
</evidence>
<dbReference type="PRINTS" id="PR00039">
    <property type="entry name" value="HTHLYSR"/>
</dbReference>
<dbReference type="RefSeq" id="WP_087506947.1">
    <property type="nucleotide sequence ID" value="NZ_BMDX01000007.1"/>
</dbReference>
<name>A0A8J2U517_9GAMM</name>
<dbReference type="Proteomes" id="UP000619743">
    <property type="component" value="Unassembled WGS sequence"/>
</dbReference>
<dbReference type="SUPFAM" id="SSF53850">
    <property type="entry name" value="Periplasmic binding protein-like II"/>
    <property type="match status" value="1"/>
</dbReference>
<gene>
    <name evidence="6" type="ORF">GCM10011369_18370</name>
</gene>
<dbReference type="PANTHER" id="PTHR30537:SF5">
    <property type="entry name" value="HTH-TYPE TRANSCRIPTIONAL ACTIVATOR TTDR-RELATED"/>
    <property type="match status" value="1"/>
</dbReference>
<dbReference type="AlphaFoldDB" id="A0A8J2U517"/>
<reference evidence="7" key="1">
    <citation type="journal article" date="2019" name="Int. J. Syst. Evol. Microbiol.">
        <title>The Global Catalogue of Microorganisms (GCM) 10K type strain sequencing project: providing services to taxonomists for standard genome sequencing and annotation.</title>
        <authorList>
            <consortium name="The Broad Institute Genomics Platform"/>
            <consortium name="The Broad Institute Genome Sequencing Center for Infectious Disease"/>
            <person name="Wu L."/>
            <person name="Ma J."/>
        </authorList>
    </citation>
    <scope>NUCLEOTIDE SEQUENCE [LARGE SCALE GENOMIC DNA]</scope>
    <source>
        <strain evidence="7">CGMCC 1.10130</strain>
    </source>
</reference>
<evidence type="ECO:0000256" key="3">
    <source>
        <dbReference type="ARBA" id="ARBA00023125"/>
    </source>
</evidence>
<dbReference type="GO" id="GO:0043565">
    <property type="term" value="F:sequence-specific DNA binding"/>
    <property type="evidence" value="ECO:0007669"/>
    <property type="project" value="TreeGrafter"/>
</dbReference>
<keyword evidence="3" id="KW-0238">DNA-binding</keyword>
<dbReference type="PROSITE" id="PS50931">
    <property type="entry name" value="HTH_LYSR"/>
    <property type="match status" value="1"/>
</dbReference>
<dbReference type="InterPro" id="IPR005119">
    <property type="entry name" value="LysR_subst-bd"/>
</dbReference>
<evidence type="ECO:0000313" key="7">
    <source>
        <dbReference type="Proteomes" id="UP000619743"/>
    </source>
</evidence>